<evidence type="ECO:0000313" key="2">
    <source>
        <dbReference type="EMBL" id="ETO61541.1"/>
    </source>
</evidence>
<dbReference type="AlphaFoldDB" id="A0A080Z4I0"/>
<dbReference type="Proteomes" id="UP000028582">
    <property type="component" value="Unassembled WGS sequence"/>
</dbReference>
<feature type="compositionally biased region" description="Basic and acidic residues" evidence="1">
    <location>
        <begin position="213"/>
        <end position="222"/>
    </location>
</feature>
<evidence type="ECO:0000313" key="3">
    <source>
        <dbReference type="Proteomes" id="UP000028582"/>
    </source>
</evidence>
<organism evidence="2 3">
    <name type="scientific">Phytophthora nicotianae P1976</name>
    <dbReference type="NCBI Taxonomy" id="1317066"/>
    <lineage>
        <taxon>Eukaryota</taxon>
        <taxon>Sar</taxon>
        <taxon>Stramenopiles</taxon>
        <taxon>Oomycota</taxon>
        <taxon>Peronosporomycetes</taxon>
        <taxon>Peronosporales</taxon>
        <taxon>Peronosporaceae</taxon>
        <taxon>Phytophthora</taxon>
    </lineage>
</organism>
<reference evidence="2 3" key="1">
    <citation type="submission" date="2013-11" db="EMBL/GenBank/DDBJ databases">
        <title>The Genome Sequence of Phytophthora parasitica P1976.</title>
        <authorList>
            <consortium name="The Broad Institute Genomics Platform"/>
            <person name="Russ C."/>
            <person name="Tyler B."/>
            <person name="Panabieres F."/>
            <person name="Shan W."/>
            <person name="Tripathy S."/>
            <person name="Grunwald N."/>
            <person name="Machado M."/>
            <person name="Johnson C.S."/>
            <person name="Walker B."/>
            <person name="Young S."/>
            <person name="Zeng Q."/>
            <person name="Gargeya S."/>
            <person name="Fitzgerald M."/>
            <person name="Haas B."/>
            <person name="Abouelleil A."/>
            <person name="Allen A.W."/>
            <person name="Alvarado L."/>
            <person name="Arachchi H.M."/>
            <person name="Berlin A.M."/>
            <person name="Chapman S.B."/>
            <person name="Gainer-Dewar J."/>
            <person name="Goldberg J."/>
            <person name="Griggs A."/>
            <person name="Gujja S."/>
            <person name="Hansen M."/>
            <person name="Howarth C."/>
            <person name="Imamovic A."/>
            <person name="Ireland A."/>
            <person name="Larimer J."/>
            <person name="McCowan C."/>
            <person name="Murphy C."/>
            <person name="Pearson M."/>
            <person name="Poon T.W."/>
            <person name="Priest M."/>
            <person name="Roberts A."/>
            <person name="Saif S."/>
            <person name="Shea T."/>
            <person name="Sisk P."/>
            <person name="Sykes S."/>
            <person name="Wortman J."/>
            <person name="Nusbaum C."/>
            <person name="Birren B."/>
        </authorList>
    </citation>
    <scope>NUCLEOTIDE SEQUENCE [LARGE SCALE GENOMIC DNA]</scope>
    <source>
        <strain evidence="2 3">P1976</strain>
    </source>
</reference>
<comment type="caution">
    <text evidence="2">The sequence shown here is derived from an EMBL/GenBank/DDBJ whole genome shotgun (WGS) entry which is preliminary data.</text>
</comment>
<gene>
    <name evidence="2" type="ORF">F444_20447</name>
</gene>
<feature type="region of interest" description="Disordered" evidence="1">
    <location>
        <begin position="213"/>
        <end position="235"/>
    </location>
</feature>
<sequence length="235" mass="26369">MLIFNRDSKRTSRYTNKLPISNITMGKPTDRDVAADKEFATLAQVLIETSNDAENCLKLLKRKLAEYDGRHGNRFVGTAKSYMRSDLRNAKDVSADLRHVAHKITKKHKNSKKEVHSARKHMNATSNALDILKTTARNYDEKHGHAKKDNYARADLHDGRHHGGVLGSSDTVEELVKTTLRDNVNLNVLSYQINSADKSVSSPSIVERAKEAMHGMKEKLTGDKSSPTRRHSITP</sequence>
<name>A0A080Z4I0_PHYNI</name>
<dbReference type="EMBL" id="ANJA01003755">
    <property type="protein sequence ID" value="ETO61541.1"/>
    <property type="molecule type" value="Genomic_DNA"/>
</dbReference>
<proteinExistence type="predicted"/>
<dbReference type="OrthoDB" id="94055at2759"/>
<evidence type="ECO:0000256" key="1">
    <source>
        <dbReference type="SAM" id="MobiDB-lite"/>
    </source>
</evidence>
<accession>A0A080Z4I0</accession>
<protein>
    <submittedName>
        <fullName evidence="2">Uncharacterized protein</fullName>
    </submittedName>
</protein>